<dbReference type="AlphaFoldDB" id="A0A0K0DS29"/>
<feature type="compositionally biased region" description="Basic residues" evidence="1">
    <location>
        <begin position="1"/>
        <end position="17"/>
    </location>
</feature>
<dbReference type="STRING" id="6248.A0A0K0DS29"/>
<proteinExistence type="predicted"/>
<protein>
    <submittedName>
        <fullName evidence="3">TFIIS central domain-containing protein</fullName>
    </submittedName>
</protein>
<accession>A0A0K0DS29</accession>
<reference evidence="3" key="1">
    <citation type="submission" date="2015-08" db="UniProtKB">
        <authorList>
            <consortium name="WormBaseParasite"/>
        </authorList>
    </citation>
    <scope>IDENTIFICATION</scope>
</reference>
<evidence type="ECO:0000256" key="1">
    <source>
        <dbReference type="SAM" id="MobiDB-lite"/>
    </source>
</evidence>
<sequence length="226" mass="26394">MSSKSTKTRKRNNKKIKANLDKSFKKNDEETKKQVNDLIGRHTKSSKDLKLRLATFKREIVGNKYSEMTNEDIIEYDQKLENTLKYMFPGTFQKIELSTQIKCALCFQKPHSWENSGPLIGPVQVNLVPMLVPKELQLQKEENGIKDDEKKVFDIELQKYYVGFHEKCILEAENINIVLPEKLEKLGHQLQTFWKYPCKKCKKLGAFVKTKTKVPTYTHLHCTINK</sequence>
<feature type="region of interest" description="Disordered" evidence="1">
    <location>
        <begin position="1"/>
        <end position="33"/>
    </location>
</feature>
<dbReference type="WBParaSite" id="TCONS_00016133.p1">
    <property type="protein sequence ID" value="TCONS_00016133.p1"/>
    <property type="gene ID" value="XLOC_010784"/>
</dbReference>
<name>A0A0K0DS29_STRER</name>
<organism evidence="3">
    <name type="scientific">Strongyloides stercoralis</name>
    <name type="common">Threadworm</name>
    <dbReference type="NCBI Taxonomy" id="6248"/>
    <lineage>
        <taxon>Eukaryota</taxon>
        <taxon>Metazoa</taxon>
        <taxon>Ecdysozoa</taxon>
        <taxon>Nematoda</taxon>
        <taxon>Chromadorea</taxon>
        <taxon>Rhabditida</taxon>
        <taxon>Tylenchina</taxon>
        <taxon>Panagrolaimomorpha</taxon>
        <taxon>Strongyloidoidea</taxon>
        <taxon>Strongyloididae</taxon>
        <taxon>Strongyloides</taxon>
    </lineage>
</organism>
<evidence type="ECO:0000313" key="2">
    <source>
        <dbReference type="Proteomes" id="UP000035681"/>
    </source>
</evidence>
<evidence type="ECO:0000313" key="3">
    <source>
        <dbReference type="WBParaSite" id="SSTP_0000004300.1"/>
    </source>
</evidence>
<feature type="compositionally biased region" description="Basic and acidic residues" evidence="1">
    <location>
        <begin position="18"/>
        <end position="33"/>
    </location>
</feature>
<dbReference type="Proteomes" id="UP000035681">
    <property type="component" value="Unplaced"/>
</dbReference>
<keyword evidence="2" id="KW-1185">Reference proteome</keyword>
<dbReference type="WBParaSite" id="SSTP_0000004300.1">
    <property type="protein sequence ID" value="SSTP_0000004300.1"/>
    <property type="gene ID" value="SSTP_0000004300"/>
</dbReference>